<sequence length="76" mass="8730">MPPLYKQGFKSKPVVWSNKAPPPTTWWRIELMVGSEKNGKKMVEERRTETETALQQMPKPTVSNAFGLGERLWLEG</sequence>
<organism evidence="2 3">
    <name type="scientific">candidate division MSBL1 archaeon SCGC-AAA259E17</name>
    <dbReference type="NCBI Taxonomy" id="1698263"/>
    <lineage>
        <taxon>Archaea</taxon>
        <taxon>Methanobacteriati</taxon>
        <taxon>Methanobacteriota</taxon>
        <taxon>candidate division MSBL1</taxon>
    </lineage>
</organism>
<protein>
    <submittedName>
        <fullName evidence="2">Uncharacterized protein</fullName>
    </submittedName>
</protein>
<evidence type="ECO:0000256" key="1">
    <source>
        <dbReference type="SAM" id="MobiDB-lite"/>
    </source>
</evidence>
<comment type="caution">
    <text evidence="2">The sequence shown here is derived from an EMBL/GenBank/DDBJ whole genome shotgun (WGS) entry which is preliminary data.</text>
</comment>
<dbReference type="AlphaFoldDB" id="A0A133UG68"/>
<evidence type="ECO:0000313" key="2">
    <source>
        <dbReference type="EMBL" id="KXA93110.1"/>
    </source>
</evidence>
<reference evidence="2 3" key="1">
    <citation type="journal article" date="2016" name="Sci. Rep.">
        <title>Metabolic traits of an uncultured archaeal lineage -MSBL1- from brine pools of the Red Sea.</title>
        <authorList>
            <person name="Mwirichia R."/>
            <person name="Alam I."/>
            <person name="Rashid M."/>
            <person name="Vinu M."/>
            <person name="Ba-Alawi W."/>
            <person name="Anthony Kamau A."/>
            <person name="Kamanda Ngugi D."/>
            <person name="Goker M."/>
            <person name="Klenk H.P."/>
            <person name="Bajic V."/>
            <person name="Stingl U."/>
        </authorList>
    </citation>
    <scope>NUCLEOTIDE SEQUENCE [LARGE SCALE GENOMIC DNA]</scope>
    <source>
        <strain evidence="2">SCGC-AAA259E17</strain>
    </source>
</reference>
<dbReference type="Proteomes" id="UP000070373">
    <property type="component" value="Unassembled WGS sequence"/>
</dbReference>
<dbReference type="EMBL" id="LHXN01000015">
    <property type="protein sequence ID" value="KXA93110.1"/>
    <property type="molecule type" value="Genomic_DNA"/>
</dbReference>
<name>A0A133UG68_9EURY</name>
<accession>A0A133UG68</accession>
<proteinExistence type="predicted"/>
<gene>
    <name evidence="2" type="ORF">AKJ64_01365</name>
</gene>
<feature type="compositionally biased region" description="Basic and acidic residues" evidence="1">
    <location>
        <begin position="38"/>
        <end position="50"/>
    </location>
</feature>
<feature type="region of interest" description="Disordered" evidence="1">
    <location>
        <begin position="38"/>
        <end position="63"/>
    </location>
</feature>
<keyword evidence="3" id="KW-1185">Reference proteome</keyword>
<evidence type="ECO:0000313" key="3">
    <source>
        <dbReference type="Proteomes" id="UP000070373"/>
    </source>
</evidence>